<gene>
    <name evidence="1" type="ORF">Aory05_001184300</name>
</gene>
<organism evidence="1 2">
    <name type="scientific">Aspergillus oryzae var. brunneus</name>
    <dbReference type="NCBI Taxonomy" id="332754"/>
    <lineage>
        <taxon>Eukaryota</taxon>
        <taxon>Fungi</taxon>
        <taxon>Dikarya</taxon>
        <taxon>Ascomycota</taxon>
        <taxon>Pezizomycotina</taxon>
        <taxon>Eurotiomycetes</taxon>
        <taxon>Eurotiomycetidae</taxon>
        <taxon>Eurotiales</taxon>
        <taxon>Aspergillaceae</taxon>
        <taxon>Aspergillus</taxon>
        <taxon>Aspergillus subgen. Circumdati</taxon>
    </lineage>
</organism>
<keyword evidence="2" id="KW-1185">Reference proteome</keyword>
<evidence type="ECO:0000313" key="1">
    <source>
        <dbReference type="EMBL" id="GMG53562.1"/>
    </source>
</evidence>
<dbReference type="EMBL" id="BSYB01000072">
    <property type="protein sequence ID" value="GMG53562.1"/>
    <property type="molecule type" value="Genomic_DNA"/>
</dbReference>
<protein>
    <submittedName>
        <fullName evidence="1">Unnamed protein product</fullName>
    </submittedName>
</protein>
<comment type="caution">
    <text evidence="1">The sequence shown here is derived from an EMBL/GenBank/DDBJ whole genome shotgun (WGS) entry which is preliminary data.</text>
</comment>
<sequence>MPFSGKHTVDILGVGVFEAGRAVAVTSVPDIETVLLLAVVAGLDILFEVGAADMSDPVAGITDGGSAQHHPILLEDTEVGGITGLAVTCFLLDYLAYEKRFSWIWSYRRGRCWGPYCRFNVCGSV</sequence>
<proteinExistence type="predicted"/>
<dbReference type="Proteomes" id="UP001165189">
    <property type="component" value="Unassembled WGS sequence"/>
</dbReference>
<evidence type="ECO:0000313" key="2">
    <source>
        <dbReference type="Proteomes" id="UP001165189"/>
    </source>
</evidence>
<reference evidence="1" key="1">
    <citation type="submission" date="2023-04" db="EMBL/GenBank/DDBJ databases">
        <title>Aspergillus oryzae var. brunneus NBRC 4377.</title>
        <authorList>
            <person name="Ichikawa N."/>
            <person name="Sato H."/>
            <person name="Tonouchi N."/>
        </authorList>
    </citation>
    <scope>NUCLEOTIDE SEQUENCE</scope>
    <source>
        <strain evidence="1">NBRC 4377</strain>
    </source>
</reference>
<name>A0ABQ6LFA3_ASPOZ</name>
<accession>A0ABQ6LFA3</accession>